<comment type="pathway">
    <text evidence="2">Protein modification; protein glycosylation.</text>
</comment>
<protein>
    <recommendedName>
        <fullName evidence="9">GDP-fucose protein O-fucosyltransferase 2</fullName>
        <ecNumber evidence="3">2.4.1.221</ecNumber>
    </recommendedName>
    <alternativeName>
        <fullName evidence="10">Peptide-O-fucosyltransferase 2</fullName>
    </alternativeName>
</protein>
<evidence type="ECO:0000256" key="5">
    <source>
        <dbReference type="ARBA" id="ARBA00022824"/>
    </source>
</evidence>
<keyword evidence="13" id="KW-0472">Membrane</keyword>
<dbReference type="GO" id="GO:0046922">
    <property type="term" value="F:peptide-O-fucosyltransferase activity"/>
    <property type="evidence" value="ECO:0007669"/>
    <property type="project" value="UniProtKB-EC"/>
</dbReference>
<dbReference type="PANTHER" id="PTHR13398:SF0">
    <property type="entry name" value="GDP-FUCOSE PROTEIN O-FUCOSYLTRANSFERASE 2"/>
    <property type="match status" value="1"/>
</dbReference>
<keyword evidence="13" id="KW-1133">Transmembrane helix</keyword>
<evidence type="ECO:0000256" key="3">
    <source>
        <dbReference type="ARBA" id="ARBA00012196"/>
    </source>
</evidence>
<feature type="transmembrane region" description="Helical" evidence="13">
    <location>
        <begin position="20"/>
        <end position="41"/>
    </location>
</feature>
<evidence type="ECO:0000313" key="14">
    <source>
        <dbReference type="EMBL" id="CAB3263285.1"/>
    </source>
</evidence>
<comment type="similarity">
    <text evidence="8">Belongs to the glycosyltransferase 68 family.</text>
</comment>
<gene>
    <name evidence="14" type="primary">LOC108950060</name>
</gene>
<dbReference type="GO" id="GO:0006004">
    <property type="term" value="P:fucose metabolic process"/>
    <property type="evidence" value="ECO:0007669"/>
    <property type="project" value="UniProtKB-KW"/>
</dbReference>
<dbReference type="EMBL" id="LR787423">
    <property type="protein sequence ID" value="CAB3263285.1"/>
    <property type="molecule type" value="mRNA"/>
</dbReference>
<name>A0A6F9DK53_9ASCI</name>
<evidence type="ECO:0000256" key="6">
    <source>
        <dbReference type="ARBA" id="ARBA00023253"/>
    </source>
</evidence>
<dbReference type="GO" id="GO:0005783">
    <property type="term" value="C:endoplasmic reticulum"/>
    <property type="evidence" value="ECO:0007669"/>
    <property type="project" value="UniProtKB-SubCell"/>
</dbReference>
<evidence type="ECO:0000256" key="11">
    <source>
        <dbReference type="ARBA" id="ARBA00047273"/>
    </source>
</evidence>
<evidence type="ECO:0000256" key="2">
    <source>
        <dbReference type="ARBA" id="ARBA00004922"/>
    </source>
</evidence>
<dbReference type="EC" id="2.4.1.221" evidence="3"/>
<evidence type="ECO:0000256" key="12">
    <source>
        <dbReference type="ARBA" id="ARBA00048647"/>
    </source>
</evidence>
<comment type="catalytic activity">
    <reaction evidence="11">
        <text>L-threonyl-[protein] + GDP-beta-L-fucose = 3-O-(alpha-L-fucosyl)-L-threonyl-[protein] + GDP + H(+)</text>
        <dbReference type="Rhea" id="RHEA:70491"/>
        <dbReference type="Rhea" id="RHEA-COMP:11060"/>
        <dbReference type="Rhea" id="RHEA-COMP:17915"/>
        <dbReference type="ChEBI" id="CHEBI:15378"/>
        <dbReference type="ChEBI" id="CHEBI:30013"/>
        <dbReference type="ChEBI" id="CHEBI:57273"/>
        <dbReference type="ChEBI" id="CHEBI:58189"/>
        <dbReference type="ChEBI" id="CHEBI:189631"/>
        <dbReference type="EC" id="2.4.1.221"/>
    </reaction>
    <physiologicalReaction direction="left-to-right" evidence="11">
        <dbReference type="Rhea" id="RHEA:70492"/>
    </physiologicalReaction>
</comment>
<keyword evidence="5" id="KW-0256">Endoplasmic reticulum</keyword>
<comment type="subcellular location">
    <subcellularLocation>
        <location evidence="1">Endoplasmic reticulum</location>
    </subcellularLocation>
</comment>
<evidence type="ECO:0000256" key="1">
    <source>
        <dbReference type="ARBA" id="ARBA00004240"/>
    </source>
</evidence>
<keyword evidence="7" id="KW-0119">Carbohydrate metabolism</keyword>
<dbReference type="InterPro" id="IPR019378">
    <property type="entry name" value="GDP-Fuc_O-FucTrfase"/>
</dbReference>
<accession>A0A6F9DK53</accession>
<sequence length="575" mass="66430">MHDIQQKVKQDNRTLHCISNGFVCLKLILALALVWSIGMIVSHRKEMRTRKHWKTITPAKNSYIKAPKQFRGLNQSYGSLYPTSKQNDTLLKVFANRTFDDGTKTGLSKKTMMEKQRPETVPIENLRDFLSSEQQDCLLWDKQPNLWDIDLEPQIKLDSTKFLYPGLIWGPNNQIVGLWQSIYLALRLNRTLVVPYFHAHYTIGGGTIRPSQRIDVERLRHFVSAISLESFRHICNSSFDVVLQAQTTHSSTLKDFEKDTKMNILHIDEARVSNEKGSSQLRITDKEQIPSINIPAYPPNTYQLTYEPWLTSEREVLRKAYNTSAKCGLYSAPFNTIAINAPKGIARALSSSQLISFNATDREIYSAVVDSVRRPPAVVKTVERYKAAVFRNEPYVAVHWRYDFKDWGGARCRPDHPNKYSKMCEELRKITPEDVANGIFTSLNKAKVNQSAWKHVYIASPPILRNFANKVVEVLQKLNSYVENPGIPLDTFLMERYQPCWKRGEWSNEQEIFLLAEMEVLAQSEWFFFAPGSTFSSNVQPLRWEKKPNKDYQKKFEKSVYEIAKNAMMKRTGLR</sequence>
<evidence type="ECO:0000256" key="9">
    <source>
        <dbReference type="ARBA" id="ARBA00026232"/>
    </source>
</evidence>
<dbReference type="CDD" id="cd11296">
    <property type="entry name" value="O-FucT_like"/>
    <property type="match status" value="1"/>
</dbReference>
<organism evidence="14">
    <name type="scientific">Phallusia mammillata</name>
    <dbReference type="NCBI Taxonomy" id="59560"/>
    <lineage>
        <taxon>Eukaryota</taxon>
        <taxon>Metazoa</taxon>
        <taxon>Chordata</taxon>
        <taxon>Tunicata</taxon>
        <taxon>Ascidiacea</taxon>
        <taxon>Phlebobranchia</taxon>
        <taxon>Ascidiidae</taxon>
        <taxon>Phallusia</taxon>
    </lineage>
</organism>
<dbReference type="PANTHER" id="PTHR13398">
    <property type="entry name" value="GDP-FUCOSE PROTEIN O-FUCOSYLTRANSFERASE 2"/>
    <property type="match status" value="1"/>
</dbReference>
<keyword evidence="4" id="KW-0808">Transferase</keyword>
<keyword evidence="6" id="KW-0294">Fucose metabolism</keyword>
<dbReference type="Pfam" id="PF10250">
    <property type="entry name" value="O-FucT"/>
    <property type="match status" value="1"/>
</dbReference>
<evidence type="ECO:0000256" key="10">
    <source>
        <dbReference type="ARBA" id="ARBA00033083"/>
    </source>
</evidence>
<evidence type="ECO:0000256" key="7">
    <source>
        <dbReference type="ARBA" id="ARBA00023277"/>
    </source>
</evidence>
<dbReference type="AlphaFoldDB" id="A0A6F9DK53"/>
<evidence type="ECO:0000256" key="8">
    <source>
        <dbReference type="ARBA" id="ARBA00025803"/>
    </source>
</evidence>
<comment type="catalytic activity">
    <reaction evidence="12">
        <text>L-seryl-[protein] + GDP-beta-L-fucose = 3-O-(alpha-L-fucosyl)-L-seryl-[protein] + GDP + H(+)</text>
        <dbReference type="Rhea" id="RHEA:63644"/>
        <dbReference type="Rhea" id="RHEA-COMP:9863"/>
        <dbReference type="Rhea" id="RHEA-COMP:17914"/>
        <dbReference type="ChEBI" id="CHEBI:15378"/>
        <dbReference type="ChEBI" id="CHEBI:29999"/>
        <dbReference type="ChEBI" id="CHEBI:57273"/>
        <dbReference type="ChEBI" id="CHEBI:58189"/>
        <dbReference type="ChEBI" id="CHEBI:189632"/>
        <dbReference type="EC" id="2.4.1.221"/>
    </reaction>
    <physiologicalReaction direction="left-to-right" evidence="12">
        <dbReference type="Rhea" id="RHEA:63645"/>
    </physiologicalReaction>
</comment>
<dbReference type="Gene3D" id="3.40.50.11350">
    <property type="match status" value="1"/>
</dbReference>
<proteinExistence type="evidence at transcript level"/>
<dbReference type="InterPro" id="IPR045130">
    <property type="entry name" value="OFUT2-like"/>
</dbReference>
<reference evidence="14" key="1">
    <citation type="submission" date="2020-04" db="EMBL/GenBank/DDBJ databases">
        <authorList>
            <person name="Neveu A P."/>
        </authorList>
    </citation>
    <scope>NUCLEOTIDE SEQUENCE</scope>
    <source>
        <tissue evidence="14">Whole embryo</tissue>
    </source>
</reference>
<evidence type="ECO:0000256" key="4">
    <source>
        <dbReference type="ARBA" id="ARBA00022679"/>
    </source>
</evidence>
<keyword evidence="13" id="KW-0812">Transmembrane</keyword>
<evidence type="ECO:0000256" key="13">
    <source>
        <dbReference type="SAM" id="Phobius"/>
    </source>
</evidence>